<dbReference type="SUPFAM" id="SSF47598">
    <property type="entry name" value="Ribbon-helix-helix"/>
    <property type="match status" value="1"/>
</dbReference>
<dbReference type="InterPro" id="IPR010985">
    <property type="entry name" value="Ribbon_hlx_hlx"/>
</dbReference>
<dbReference type="EMBL" id="FNDT01000019">
    <property type="protein sequence ID" value="SDI69782.1"/>
    <property type="molecule type" value="Genomic_DNA"/>
</dbReference>
<evidence type="ECO:0000313" key="3">
    <source>
        <dbReference type="Proteomes" id="UP000199258"/>
    </source>
</evidence>
<dbReference type="Gene3D" id="1.10.3190.10">
    <property type="entry name" value="yfbu gene product, domain 2"/>
    <property type="match status" value="1"/>
</dbReference>
<name>A0A1G8MPG9_9MICC</name>
<dbReference type="AlphaFoldDB" id="A0A1G8MPG9"/>
<evidence type="ECO:0000259" key="1">
    <source>
        <dbReference type="Pfam" id="PF01402"/>
    </source>
</evidence>
<accession>A0A1G8MPG9</accession>
<reference evidence="2 3" key="1">
    <citation type="submission" date="2016-10" db="EMBL/GenBank/DDBJ databases">
        <authorList>
            <person name="de Groot N.N."/>
        </authorList>
    </citation>
    <scope>NUCLEOTIDE SEQUENCE [LARGE SCALE GENOMIC DNA]</scope>
    <source>
        <strain evidence="2 3">NP_1H</strain>
    </source>
</reference>
<proteinExistence type="predicted"/>
<dbReference type="InterPro" id="IPR002145">
    <property type="entry name" value="CopG"/>
</dbReference>
<dbReference type="InterPro" id="IPR023146">
    <property type="entry name" value="YfbU_alpha-helical_sf"/>
</dbReference>
<dbReference type="GO" id="GO:0006355">
    <property type="term" value="P:regulation of DNA-templated transcription"/>
    <property type="evidence" value="ECO:0007669"/>
    <property type="project" value="InterPro"/>
</dbReference>
<dbReference type="InterPro" id="IPR005587">
    <property type="entry name" value="UPF0304_YfbU"/>
</dbReference>
<protein>
    <recommendedName>
        <fullName evidence="1">Ribbon-helix-helix protein CopG domain-containing protein</fullName>
    </recommendedName>
</protein>
<feature type="domain" description="Ribbon-helix-helix protein CopG" evidence="1">
    <location>
        <begin position="4"/>
        <end position="39"/>
    </location>
</feature>
<dbReference type="RefSeq" id="WP_090587823.1">
    <property type="nucleotide sequence ID" value="NZ_FNDT01000019.1"/>
</dbReference>
<organism evidence="2 3">
    <name type="scientific">Arthrobacter subterraneus</name>
    <dbReference type="NCBI Taxonomy" id="335973"/>
    <lineage>
        <taxon>Bacteria</taxon>
        <taxon>Bacillati</taxon>
        <taxon>Actinomycetota</taxon>
        <taxon>Actinomycetes</taxon>
        <taxon>Micrococcales</taxon>
        <taxon>Micrococcaceae</taxon>
        <taxon>Arthrobacter</taxon>
    </lineage>
</organism>
<dbReference type="SUPFAM" id="SSF116960">
    <property type="entry name" value="YfbU-like"/>
    <property type="match status" value="1"/>
</dbReference>
<evidence type="ECO:0000313" key="2">
    <source>
        <dbReference type="EMBL" id="SDI69782.1"/>
    </source>
</evidence>
<dbReference type="Gene3D" id="1.10.1220.10">
    <property type="entry name" value="Met repressor-like"/>
    <property type="match status" value="1"/>
</dbReference>
<dbReference type="InterPro" id="IPR013321">
    <property type="entry name" value="Arc_rbn_hlx_hlx"/>
</dbReference>
<dbReference type="Proteomes" id="UP000199258">
    <property type="component" value="Unassembled WGS sequence"/>
</dbReference>
<gene>
    <name evidence="2" type="ORF">SAMN04488693_1198</name>
</gene>
<dbReference type="OrthoDB" id="4942058at2"/>
<dbReference type="CDD" id="cd21631">
    <property type="entry name" value="RHH_CopG_NikR-like"/>
    <property type="match status" value="1"/>
</dbReference>
<sequence>MATVTIRLDDELRDRIAEEAELRGVTMSNYIRDALENHIRFEQTDQLESGRPGSREGDIDLSPFQRRLLVQLHRAILAAKGDLSAEYYDAAEEARGVELLEHGFTGEYSEEFAGINPPMSQSECELVWDIFDMFRVIGSSVSALGKDGWTQLGVDERYGSFRGFDGNHSLENRLLSYAKYLVRNDRWEEQANVFEGHGGGNSHTQMVPTYRAMLRVFKPIWSLTVRSGSRWHLSVDELRQVLEAAPGARD</sequence>
<dbReference type="Pfam" id="PF01402">
    <property type="entry name" value="RHH_1"/>
    <property type="match status" value="1"/>
</dbReference>
<keyword evidence="3" id="KW-1185">Reference proteome</keyword>
<dbReference type="Pfam" id="PF03887">
    <property type="entry name" value="YfbU"/>
    <property type="match status" value="1"/>
</dbReference>